<comment type="caution">
    <text evidence="2">The sequence shown here is derived from an EMBL/GenBank/DDBJ whole genome shotgun (WGS) entry which is preliminary data.</text>
</comment>
<evidence type="ECO:0000313" key="2">
    <source>
        <dbReference type="EMBL" id="MFI6496667.1"/>
    </source>
</evidence>
<gene>
    <name evidence="2" type="ORF">ACIBG2_04755</name>
</gene>
<dbReference type="EMBL" id="JBITGY010000001">
    <property type="protein sequence ID" value="MFI6496667.1"/>
    <property type="molecule type" value="Genomic_DNA"/>
</dbReference>
<dbReference type="RefSeq" id="WP_397078918.1">
    <property type="nucleotide sequence ID" value="NZ_JBITGY010000001.1"/>
</dbReference>
<evidence type="ECO:0000313" key="3">
    <source>
        <dbReference type="Proteomes" id="UP001612741"/>
    </source>
</evidence>
<feature type="compositionally biased region" description="Low complexity" evidence="1">
    <location>
        <begin position="103"/>
        <end position="112"/>
    </location>
</feature>
<accession>A0ABW7YLR6</accession>
<dbReference type="Proteomes" id="UP001612741">
    <property type="component" value="Unassembled WGS sequence"/>
</dbReference>
<keyword evidence="3" id="KW-1185">Reference proteome</keyword>
<proteinExistence type="predicted"/>
<reference evidence="2 3" key="1">
    <citation type="submission" date="2024-10" db="EMBL/GenBank/DDBJ databases">
        <title>The Natural Products Discovery Center: Release of the First 8490 Sequenced Strains for Exploring Actinobacteria Biosynthetic Diversity.</title>
        <authorList>
            <person name="Kalkreuter E."/>
            <person name="Kautsar S.A."/>
            <person name="Yang D."/>
            <person name="Bader C.D."/>
            <person name="Teijaro C.N."/>
            <person name="Fluegel L."/>
            <person name="Davis C.M."/>
            <person name="Simpson J.R."/>
            <person name="Lauterbach L."/>
            <person name="Steele A.D."/>
            <person name="Gui C."/>
            <person name="Meng S."/>
            <person name="Li G."/>
            <person name="Viehrig K."/>
            <person name="Ye F."/>
            <person name="Su P."/>
            <person name="Kiefer A.F."/>
            <person name="Nichols A."/>
            <person name="Cepeda A.J."/>
            <person name="Yan W."/>
            <person name="Fan B."/>
            <person name="Jiang Y."/>
            <person name="Adhikari A."/>
            <person name="Zheng C.-J."/>
            <person name="Schuster L."/>
            <person name="Cowan T.M."/>
            <person name="Smanski M.J."/>
            <person name="Chevrette M.G."/>
            <person name="De Carvalho L.P.S."/>
            <person name="Shen B."/>
        </authorList>
    </citation>
    <scope>NUCLEOTIDE SEQUENCE [LARGE SCALE GENOMIC DNA]</scope>
    <source>
        <strain evidence="2 3">NPDC050545</strain>
    </source>
</reference>
<sequence>MEPLGTIVERPRADGSTAYRVMMPETLDVITGKRIRPNETFSTPEEAETWQMGRTLEIRSGSLQTNATARDLFNHRLYHQRPMRFRTKNAHAGPTGWVTCRPASAAPASRHPCPTRRGSGDSARTREVTVYQTIQTLATDPDIVAAKVVGRIVQDASGWGVLDHAARAAT</sequence>
<name>A0ABW7YLR6_9ACTN</name>
<organism evidence="2 3">
    <name type="scientific">Nonomuraea typhae</name>
    <dbReference type="NCBI Taxonomy" id="2603600"/>
    <lineage>
        <taxon>Bacteria</taxon>
        <taxon>Bacillati</taxon>
        <taxon>Actinomycetota</taxon>
        <taxon>Actinomycetes</taxon>
        <taxon>Streptosporangiales</taxon>
        <taxon>Streptosporangiaceae</taxon>
        <taxon>Nonomuraea</taxon>
    </lineage>
</organism>
<feature type="region of interest" description="Disordered" evidence="1">
    <location>
        <begin position="103"/>
        <end position="124"/>
    </location>
</feature>
<evidence type="ECO:0000256" key="1">
    <source>
        <dbReference type="SAM" id="MobiDB-lite"/>
    </source>
</evidence>
<protein>
    <submittedName>
        <fullName evidence="2">Uncharacterized protein</fullName>
    </submittedName>
</protein>